<dbReference type="AlphaFoldDB" id="A0A9P9IYL4"/>
<feature type="compositionally biased region" description="Basic and acidic residues" evidence="1">
    <location>
        <begin position="1"/>
        <end position="21"/>
    </location>
</feature>
<feature type="region of interest" description="Disordered" evidence="1">
    <location>
        <begin position="361"/>
        <end position="431"/>
    </location>
</feature>
<reference evidence="2" key="1">
    <citation type="journal article" date="2021" name="Nat. Commun.">
        <title>Genetic determinants of endophytism in the Arabidopsis root mycobiome.</title>
        <authorList>
            <person name="Mesny F."/>
            <person name="Miyauchi S."/>
            <person name="Thiergart T."/>
            <person name="Pickel B."/>
            <person name="Atanasova L."/>
            <person name="Karlsson M."/>
            <person name="Huettel B."/>
            <person name="Barry K.W."/>
            <person name="Haridas S."/>
            <person name="Chen C."/>
            <person name="Bauer D."/>
            <person name="Andreopoulos W."/>
            <person name="Pangilinan J."/>
            <person name="LaButti K."/>
            <person name="Riley R."/>
            <person name="Lipzen A."/>
            <person name="Clum A."/>
            <person name="Drula E."/>
            <person name="Henrissat B."/>
            <person name="Kohler A."/>
            <person name="Grigoriev I.V."/>
            <person name="Martin F.M."/>
            <person name="Hacquard S."/>
        </authorList>
    </citation>
    <scope>NUCLEOTIDE SEQUENCE</scope>
    <source>
        <strain evidence="2">MPI-CAGE-AT-0147</strain>
    </source>
</reference>
<comment type="caution">
    <text evidence="2">The sequence shown here is derived from an EMBL/GenBank/DDBJ whole genome shotgun (WGS) entry which is preliminary data.</text>
</comment>
<feature type="region of interest" description="Disordered" evidence="1">
    <location>
        <begin position="1"/>
        <end position="316"/>
    </location>
</feature>
<feature type="compositionally biased region" description="Low complexity" evidence="1">
    <location>
        <begin position="408"/>
        <end position="418"/>
    </location>
</feature>
<dbReference type="EMBL" id="JAGMUV010000011">
    <property type="protein sequence ID" value="KAH7140598.1"/>
    <property type="molecule type" value="Genomic_DNA"/>
</dbReference>
<sequence>MSQKMKDMMQKGKDMGKEKGTQLRGVKPKGTIRGKAAGLVGMQKKEDSEHHVARPISQLRDPAEFAPPPKRTGSGLLPAPPPTKAAPRKVIMAPSKYQDPRATPVEAPVYQKQLTNSAHHEEEAQYEEEDRPPQPYRVNTTGLATDNLPPPPGRRDGADGRGPPPLPPPSYQAAMTGSKPPPSLPPRLPPRTNSASSTASAPPAVSPAPTGGGYLNQGALSRLGAAGVSVPGLGIGRSSPAAPSNPSNPSPPQPPRPGAAPPAPSHMNELQNRFSRLGASSTPPAATTPPPPSEGTTWAQKQAAMKTASAFHKDPSSVSFSDAKAAAGTANNFRQRHGEQVASGVKAANGLNQKYGLADKVGSYTGSHTAQNQGQGAVAPSPPVSGLAGKKKPPPPPPPKKRAGLGHAPAASNAVADDAPPPVPMATRPQF</sequence>
<evidence type="ECO:0000313" key="2">
    <source>
        <dbReference type="EMBL" id="KAH7140598.1"/>
    </source>
</evidence>
<feature type="compositionally biased region" description="Polar residues" evidence="1">
    <location>
        <begin position="364"/>
        <end position="375"/>
    </location>
</feature>
<feature type="compositionally biased region" description="Basic and acidic residues" evidence="1">
    <location>
        <begin position="43"/>
        <end position="52"/>
    </location>
</feature>
<feature type="compositionally biased region" description="Low complexity" evidence="1">
    <location>
        <begin position="236"/>
        <end position="245"/>
    </location>
</feature>
<protein>
    <submittedName>
        <fullName evidence="2">Uncharacterized protein</fullName>
    </submittedName>
</protein>
<gene>
    <name evidence="2" type="ORF">EDB81DRAFT_798299</name>
</gene>
<dbReference type="OrthoDB" id="3357271at2759"/>
<feature type="compositionally biased region" description="Low complexity" evidence="1">
    <location>
        <begin position="190"/>
        <end position="209"/>
    </location>
</feature>
<feature type="compositionally biased region" description="Basic residues" evidence="1">
    <location>
        <begin position="389"/>
        <end position="404"/>
    </location>
</feature>
<feature type="region of interest" description="Disordered" evidence="1">
    <location>
        <begin position="322"/>
        <end position="341"/>
    </location>
</feature>
<proteinExistence type="predicted"/>
<evidence type="ECO:0000256" key="1">
    <source>
        <dbReference type="SAM" id="MobiDB-lite"/>
    </source>
</evidence>
<feature type="compositionally biased region" description="Pro residues" evidence="1">
    <location>
        <begin position="246"/>
        <end position="264"/>
    </location>
</feature>
<organism evidence="2 3">
    <name type="scientific">Dactylonectria macrodidyma</name>
    <dbReference type="NCBI Taxonomy" id="307937"/>
    <lineage>
        <taxon>Eukaryota</taxon>
        <taxon>Fungi</taxon>
        <taxon>Dikarya</taxon>
        <taxon>Ascomycota</taxon>
        <taxon>Pezizomycotina</taxon>
        <taxon>Sordariomycetes</taxon>
        <taxon>Hypocreomycetidae</taxon>
        <taxon>Hypocreales</taxon>
        <taxon>Nectriaceae</taxon>
        <taxon>Dactylonectria</taxon>
    </lineage>
</organism>
<dbReference type="Proteomes" id="UP000738349">
    <property type="component" value="Unassembled WGS sequence"/>
</dbReference>
<name>A0A9P9IYL4_9HYPO</name>
<feature type="compositionally biased region" description="Pro residues" evidence="1">
    <location>
        <begin position="179"/>
        <end position="189"/>
    </location>
</feature>
<accession>A0A9P9IYL4</accession>
<keyword evidence="3" id="KW-1185">Reference proteome</keyword>
<evidence type="ECO:0000313" key="3">
    <source>
        <dbReference type="Proteomes" id="UP000738349"/>
    </source>
</evidence>